<dbReference type="PANTHER" id="PTHR33112:SF12">
    <property type="entry name" value="HETEROKARYON INCOMPATIBILITY DOMAIN-CONTAINING PROTEIN"/>
    <property type="match status" value="1"/>
</dbReference>
<reference evidence="3" key="1">
    <citation type="journal article" date="2023" name="Genome Biol. Evol.">
        <title>First Whole Genome Sequence and Flow Cytometry Genome Size Data for the Lichen-Forming Fungus Ramalina farinacea (Ascomycota).</title>
        <authorList>
            <person name="Llewellyn T."/>
            <person name="Mian S."/>
            <person name="Hill R."/>
            <person name="Leitch I.J."/>
            <person name="Gaya E."/>
        </authorList>
    </citation>
    <scope>NUCLEOTIDE SEQUENCE</scope>
    <source>
        <strain evidence="3">LIQ254RAFAR</strain>
    </source>
</reference>
<evidence type="ECO:0000259" key="2">
    <source>
        <dbReference type="Pfam" id="PF06985"/>
    </source>
</evidence>
<dbReference type="EMBL" id="JAPUFD010000011">
    <property type="protein sequence ID" value="MDI1490031.1"/>
    <property type="molecule type" value="Genomic_DNA"/>
</dbReference>
<gene>
    <name evidence="3" type="ORF">OHK93_001230</name>
</gene>
<dbReference type="PANTHER" id="PTHR33112">
    <property type="entry name" value="DOMAIN PROTEIN, PUTATIVE-RELATED"/>
    <property type="match status" value="1"/>
</dbReference>
<proteinExistence type="predicted"/>
<feature type="domain" description="Heterokaryon incompatibility" evidence="2">
    <location>
        <begin position="271"/>
        <end position="418"/>
    </location>
</feature>
<evidence type="ECO:0000313" key="3">
    <source>
        <dbReference type="EMBL" id="MDI1490031.1"/>
    </source>
</evidence>
<evidence type="ECO:0000256" key="1">
    <source>
        <dbReference type="SAM" id="MobiDB-lite"/>
    </source>
</evidence>
<accession>A0AA43QRX1</accession>
<dbReference type="Proteomes" id="UP001161017">
    <property type="component" value="Unassembled WGS sequence"/>
</dbReference>
<feature type="region of interest" description="Disordered" evidence="1">
    <location>
        <begin position="1"/>
        <end position="23"/>
    </location>
</feature>
<protein>
    <recommendedName>
        <fullName evidence="2">Heterokaryon incompatibility domain-containing protein</fullName>
    </recommendedName>
</protein>
<organism evidence="3 4">
    <name type="scientific">Ramalina farinacea</name>
    <dbReference type="NCBI Taxonomy" id="258253"/>
    <lineage>
        <taxon>Eukaryota</taxon>
        <taxon>Fungi</taxon>
        <taxon>Dikarya</taxon>
        <taxon>Ascomycota</taxon>
        <taxon>Pezizomycotina</taxon>
        <taxon>Lecanoromycetes</taxon>
        <taxon>OSLEUM clade</taxon>
        <taxon>Lecanoromycetidae</taxon>
        <taxon>Lecanorales</taxon>
        <taxon>Lecanorineae</taxon>
        <taxon>Ramalinaceae</taxon>
        <taxon>Ramalina</taxon>
    </lineage>
</organism>
<keyword evidence="4" id="KW-1185">Reference proteome</keyword>
<evidence type="ECO:0000313" key="4">
    <source>
        <dbReference type="Proteomes" id="UP001161017"/>
    </source>
</evidence>
<sequence length="824" mass="93552">MADESTDLPIQSSSSDGDEVRVDGRTAAEWKAMEPEDRAKAFEKLYWFWHAKKYPPEDPYKQFDKPPIKRWYLDEPAIQELGHLGELCEVCQHINFKYLINCPLDQIVEEIKLGTLEWIVEHEKCTFCRLVALTLRDNVSPRELDTHVGEKAVECTIQILPMDTDTAKREICVVTHPAPEGMNNYKQSTFYNFVSSHVSSSDGGIYDRFSDRCIQMPEINYGLLRKWCQDCASGVCGAGFDSALDGEQPRGFRVIDVERYCVVAHEPGLPYVALSYVWGFGKQLQNNTKVRQSLEQPEALLERIGQLPSTIRDAVNLTREIGERYLWVDSLCIIQDDPSDKASQIGAMDRIYTNAMLTIAATSGNRVDAGLAGMSAGPRTFKQHVSRVQGILLANRVPRFSAAVDDSIWNTRAWTLQERVMSRRVVFIGEDRCFFTCHHRQSFYTEGEGIILNGLQRSSNAAPFKDLANLIPSSKSVNVVVYRNLVRTYTLRQLTVPSDMVKAFEGLTARVRPLFRSDFLFCMPRSEMDSQLLWQPSGSISRRHDPGTGLPLFPSWSWAAWVGEVSCSTAESLSRIEWIEDDGTRFSGRNYRFPAATKNNTMEALMYRWDWESALENEVPYYWEKKNPDHWYLHPTAPEGERIVGPNLKSGTDHLVFEAEASGSFKLGGHFLTFAIRDLACTEDAHTVCPIVFRDPDNYVAGYAMVPAELATKMNAEALYNVVRISRGKLFEQKDRGEGNPDLMDDSEAIATEKTHFPDRPNIETAPELRCFDQQRYDSKKSWCIYNVMLVEWFDDVAYRLGVGAVHIDAWAQAKPQKTIVTLG</sequence>
<dbReference type="Pfam" id="PF06985">
    <property type="entry name" value="HET"/>
    <property type="match status" value="1"/>
</dbReference>
<dbReference type="InterPro" id="IPR010730">
    <property type="entry name" value="HET"/>
</dbReference>
<comment type="caution">
    <text evidence="3">The sequence shown here is derived from an EMBL/GenBank/DDBJ whole genome shotgun (WGS) entry which is preliminary data.</text>
</comment>
<name>A0AA43QRX1_9LECA</name>
<dbReference type="AlphaFoldDB" id="A0AA43QRX1"/>